<accession>U2X3M8</accession>
<feature type="compositionally biased region" description="Basic and acidic residues" evidence="1">
    <location>
        <begin position="1"/>
        <end position="26"/>
    </location>
</feature>
<organism evidence="2 3">
    <name type="scientific">Geobacillus kaustophilus GBlys</name>
    <dbReference type="NCBI Taxonomy" id="1337888"/>
    <lineage>
        <taxon>Bacteria</taxon>
        <taxon>Bacillati</taxon>
        <taxon>Bacillota</taxon>
        <taxon>Bacilli</taxon>
        <taxon>Bacillales</taxon>
        <taxon>Anoxybacillaceae</taxon>
        <taxon>Geobacillus</taxon>
        <taxon>Geobacillus thermoleovorans group</taxon>
    </lineage>
</organism>
<dbReference type="EMBL" id="BASG01000009">
    <property type="protein sequence ID" value="GAD13202.1"/>
    <property type="molecule type" value="Genomic_DNA"/>
</dbReference>
<proteinExistence type="predicted"/>
<dbReference type="Proteomes" id="UP000016424">
    <property type="component" value="Unassembled WGS sequence"/>
</dbReference>
<feature type="region of interest" description="Disordered" evidence="1">
    <location>
        <begin position="1"/>
        <end position="39"/>
    </location>
</feature>
<name>U2X3M8_GEOKU</name>
<sequence length="39" mass="4338">MSRERAFVKINKMETVSKEKVGRKNENPQNAGDGRTSSG</sequence>
<protein>
    <submittedName>
        <fullName evidence="2">Uncharacterized protein</fullName>
    </submittedName>
</protein>
<feature type="compositionally biased region" description="Polar residues" evidence="1">
    <location>
        <begin position="27"/>
        <end position="39"/>
    </location>
</feature>
<dbReference type="AlphaFoldDB" id="U2X3M8"/>
<comment type="caution">
    <text evidence="2">The sequence shown here is derived from an EMBL/GenBank/DDBJ whole genome shotgun (WGS) entry which is preliminary data.</text>
</comment>
<reference evidence="3" key="1">
    <citation type="journal article" date="2013" name="Genome">
        <title>Draft Genome Sequence of Geobacillus kaustophilus GBlys, a Lysogenic Strain with Bacteriophage phiOH2.</title>
        <authorList>
            <person name="Doi K."/>
            <person name="Mori K."/>
            <person name="Martono H."/>
            <person name="Nagayoshi Y."/>
            <person name="Fujino Y."/>
            <person name="Tashiro K."/>
            <person name="Kuhara S."/>
            <person name="Ohshima T."/>
        </authorList>
    </citation>
    <scope>NUCLEOTIDE SEQUENCE [LARGE SCALE GENOMIC DNA]</scope>
    <source>
        <strain evidence="3">GBlys</strain>
    </source>
</reference>
<evidence type="ECO:0000256" key="1">
    <source>
        <dbReference type="SAM" id="MobiDB-lite"/>
    </source>
</evidence>
<gene>
    <name evidence="2" type="ORF">GBL_1419</name>
</gene>
<evidence type="ECO:0000313" key="3">
    <source>
        <dbReference type="Proteomes" id="UP000016424"/>
    </source>
</evidence>
<evidence type="ECO:0000313" key="2">
    <source>
        <dbReference type="EMBL" id="GAD13202.1"/>
    </source>
</evidence>